<accession>A0A8T2SUZ9</accession>
<dbReference type="Proteomes" id="UP000825935">
    <property type="component" value="Chromosome 18"/>
</dbReference>
<evidence type="ECO:0000313" key="2">
    <source>
        <dbReference type="EMBL" id="KAH7366153.1"/>
    </source>
</evidence>
<keyword evidence="3" id="KW-1185">Reference proteome</keyword>
<dbReference type="AlphaFoldDB" id="A0A8T2SUZ9"/>
<dbReference type="EMBL" id="CM035423">
    <property type="protein sequence ID" value="KAH7366153.1"/>
    <property type="molecule type" value="Genomic_DNA"/>
</dbReference>
<dbReference type="PANTHER" id="PTHR32166:SF123">
    <property type="entry name" value="BED-TYPE DOMAIN-CONTAINING PROTEIN"/>
    <property type="match status" value="1"/>
</dbReference>
<feature type="domain" description="DUF659" evidence="1">
    <location>
        <begin position="74"/>
        <end position="171"/>
    </location>
</feature>
<evidence type="ECO:0000313" key="3">
    <source>
        <dbReference type="Proteomes" id="UP000825935"/>
    </source>
</evidence>
<evidence type="ECO:0000259" key="1">
    <source>
        <dbReference type="Pfam" id="PF04937"/>
    </source>
</evidence>
<dbReference type="InterPro" id="IPR007021">
    <property type="entry name" value="DUF659"/>
</dbReference>
<dbReference type="SUPFAM" id="SSF53098">
    <property type="entry name" value="Ribonuclease H-like"/>
    <property type="match status" value="1"/>
</dbReference>
<organism evidence="2 3">
    <name type="scientific">Ceratopteris richardii</name>
    <name type="common">Triangle waterfern</name>
    <dbReference type="NCBI Taxonomy" id="49495"/>
    <lineage>
        <taxon>Eukaryota</taxon>
        <taxon>Viridiplantae</taxon>
        <taxon>Streptophyta</taxon>
        <taxon>Embryophyta</taxon>
        <taxon>Tracheophyta</taxon>
        <taxon>Polypodiopsida</taxon>
        <taxon>Polypodiidae</taxon>
        <taxon>Polypodiales</taxon>
        <taxon>Pteridineae</taxon>
        <taxon>Pteridaceae</taxon>
        <taxon>Parkerioideae</taxon>
        <taxon>Ceratopteris</taxon>
    </lineage>
</organism>
<proteinExistence type="predicted"/>
<reference evidence="2" key="1">
    <citation type="submission" date="2021-08" db="EMBL/GenBank/DDBJ databases">
        <title>WGS assembly of Ceratopteris richardii.</title>
        <authorList>
            <person name="Marchant D.B."/>
            <person name="Chen G."/>
            <person name="Jenkins J."/>
            <person name="Shu S."/>
            <person name="Leebens-Mack J."/>
            <person name="Grimwood J."/>
            <person name="Schmutz J."/>
            <person name="Soltis P."/>
            <person name="Soltis D."/>
            <person name="Chen Z.-H."/>
        </authorList>
    </citation>
    <scope>NUCLEOTIDE SEQUENCE</scope>
    <source>
        <strain evidence="2">Whitten #5841</strain>
        <tissue evidence="2">Leaf</tissue>
    </source>
</reference>
<comment type="caution">
    <text evidence="2">The sequence shown here is derived from an EMBL/GenBank/DDBJ whole genome shotgun (WGS) entry which is preliminary data.</text>
</comment>
<gene>
    <name evidence="2" type="ORF">KP509_18G065400</name>
</gene>
<dbReference type="Pfam" id="PF04937">
    <property type="entry name" value="DUF659"/>
    <property type="match status" value="1"/>
</dbReference>
<sequence>MWQDALIQIVIYGYILQDMQINVNLKLLKKQDCLELHLKWTQAFLACGIPFNVIHNHIFKDALMSTARKGFTMPGYNKMRIEYVDKVKKSTEAILKQKILDYVPMYGCTIALNVWTSCQKKPLINIMVICPRGNMILEAVDTSLKEKSSSFLVKVYEHAISRMGGLKNVTAIYEGITWVPCAAHTLNLLLKDIGRLSFIKQSLLDANHVVKFIREHQFSYSLFRTKSPNKALQIFCATRFAMAYILLNGLLEVKSALVEMIADRRWEAWLEKYSTYRVATSKCTCLIQSQNFWCNLKKIVGIIKPFVELLRMVDTDKFVIGKVYWTMSKAIQKVKDFNQFSLREKTQIVTLAEKRWMQMHTHLHGTTFVLDPTFQLNVQKSNKEVMANFKNTCPLLLPGEAVELQHIAMRVLSVVASSGSCERNWSAYDFLHSKQKNRLSVSRANDLVYVCNDGSDMEEIDDMVPVIDDDIKNEENDVAKCRAAFEEEDLHFLDYEILLDFKDDPNRYLHSLNDHPNLHVDEEYLVQKPFE</sequence>
<protein>
    <recommendedName>
        <fullName evidence="1">DUF659 domain-containing protein</fullName>
    </recommendedName>
</protein>
<dbReference type="InterPro" id="IPR012337">
    <property type="entry name" value="RNaseH-like_sf"/>
</dbReference>
<name>A0A8T2SUZ9_CERRI</name>
<dbReference type="OrthoDB" id="546692at2759"/>
<dbReference type="PANTHER" id="PTHR32166">
    <property type="entry name" value="OSJNBA0013A04.12 PROTEIN"/>
    <property type="match status" value="1"/>
</dbReference>